<organism evidence="2 3">
    <name type="scientific">Aeromonas enteropelogenes</name>
    <name type="common">Aeromonas trota</name>
    <dbReference type="NCBI Taxonomy" id="29489"/>
    <lineage>
        <taxon>Bacteria</taxon>
        <taxon>Pseudomonadati</taxon>
        <taxon>Pseudomonadota</taxon>
        <taxon>Gammaproteobacteria</taxon>
        <taxon>Aeromonadales</taxon>
        <taxon>Aeromonadaceae</taxon>
        <taxon>Aeromonas</taxon>
    </lineage>
</organism>
<protein>
    <submittedName>
        <fullName evidence="2">Uncharacterized protein</fullName>
    </submittedName>
</protein>
<dbReference type="Proteomes" id="UP000078435">
    <property type="component" value="Unassembled WGS sequence"/>
</dbReference>
<dbReference type="EMBL" id="JMGO02000018">
    <property type="protein sequence ID" value="KXU78577.1"/>
    <property type="molecule type" value="Genomic_DNA"/>
</dbReference>
<evidence type="ECO:0000313" key="3">
    <source>
        <dbReference type="Proteomes" id="UP000078435"/>
    </source>
</evidence>
<keyword evidence="1" id="KW-0472">Membrane</keyword>
<proteinExistence type="predicted"/>
<reference evidence="2 3" key="1">
    <citation type="submission" date="2016-02" db="EMBL/GenBank/DDBJ databases">
        <title>Draft genome sequence of Aeromonas trota strain 1999lcr isolated from cerebrospinal fluid (CSF).</title>
        <authorList>
            <person name="Dallagassa C.B."/>
            <person name="Prediger K.C."/>
            <person name="Weiss V.A."/>
            <person name="Assis F.E."/>
            <person name="Baura V."/>
            <person name="Cruz L.M."/>
            <person name="Souza E.M."/>
            <person name="Pedrosa F.O."/>
            <person name="Fadel-Picheth C.M."/>
        </authorList>
    </citation>
    <scope>NUCLEOTIDE SEQUENCE [LARGE SCALE GENOMIC DNA]</scope>
    <source>
        <strain evidence="2 3">1999lcr</strain>
    </source>
</reference>
<dbReference type="OrthoDB" id="7065898at2"/>
<keyword evidence="1" id="KW-0812">Transmembrane</keyword>
<gene>
    <name evidence="2" type="ORF">LCR_04885</name>
</gene>
<dbReference type="RefSeq" id="WP_026456864.1">
    <property type="nucleotide sequence ID" value="NZ_JAAKHO010000001.1"/>
</dbReference>
<evidence type="ECO:0000313" key="2">
    <source>
        <dbReference type="EMBL" id="KXU78577.1"/>
    </source>
</evidence>
<sequence length="117" mass="12931">MDYTLISGIVGGLGIGTLLNSIISNVIARSAKRTDRLYEEKRNAYLGLLDALHKAAVHPSDAASKEFALWQTRCNLFGSEEVSRYTQRIIDTNDGPRSERNDAFDGLLKAMKTDLAK</sequence>
<name>A0A175VDL6_AEREN</name>
<accession>A0A175VDL6</accession>
<evidence type="ECO:0000256" key="1">
    <source>
        <dbReference type="SAM" id="Phobius"/>
    </source>
</evidence>
<feature type="transmembrane region" description="Helical" evidence="1">
    <location>
        <begin position="6"/>
        <end position="28"/>
    </location>
</feature>
<dbReference type="AlphaFoldDB" id="A0A175VDL6"/>
<keyword evidence="1" id="KW-1133">Transmembrane helix</keyword>
<comment type="caution">
    <text evidence="2">The sequence shown here is derived from an EMBL/GenBank/DDBJ whole genome shotgun (WGS) entry which is preliminary data.</text>
</comment>